<sequence length="223" mass="26123">MIFYKDCRRKEFYSCNFSKSRSFKGGFNNSTFKNTNFRGAILTKCSFQNSSFTNVEFMGTNLKGSNFKNSIFKFCIFSATLLKNANFTGCRFEKCYFIATNLNVSKRLIVDEQLNSILATHPLVPNLQKETLKLFNRIKIIPQLSYSRILFLKKGRLNSITIKMLLEKYNEEQIRIALENILMSHNSIKNFDKVVTNYQFLLLIDKYQEKRIMSLPRPTQSRD</sequence>
<evidence type="ECO:0000313" key="1">
    <source>
        <dbReference type="EMBL" id="UTG71034.1"/>
    </source>
</evidence>
<dbReference type="InterPro" id="IPR001646">
    <property type="entry name" value="5peptide_repeat"/>
</dbReference>
<gene>
    <name evidence="1" type="ORF">KCG56_06335</name>
</gene>
<dbReference type="InterPro" id="IPR051082">
    <property type="entry name" value="Pentapeptide-BTB/POZ_domain"/>
</dbReference>
<name>A0A9X9HWB6_NEISU</name>
<dbReference type="Pfam" id="PF00805">
    <property type="entry name" value="Pentapeptide"/>
    <property type="match status" value="2"/>
</dbReference>
<evidence type="ECO:0000313" key="2">
    <source>
        <dbReference type="Proteomes" id="UP001057305"/>
    </source>
</evidence>
<reference evidence="1" key="1">
    <citation type="submission" date="2021-04" db="EMBL/GenBank/DDBJ databases">
        <title>Characterizing Neisseria spp. as novel respiratory pathobionts in bronchiectasis.</title>
        <authorList>
            <person name="Li L."/>
            <person name="Mac Aogain M."/>
            <person name="Xu T."/>
            <person name="Jaggi T.K."/>
            <person name="Chan L.Y."/>
            <person name="Keir H.R."/>
            <person name="Dicker A.J."/>
            <person name="Qu J."/>
            <person name="Liu Y."/>
            <person name="Chen H.S."/>
            <person name="Koh M.S."/>
            <person name="Ong T.H."/>
            <person name="Lim A.Y.H."/>
            <person name="Abisheganaden J."/>
            <person name="Low T.B."/>
            <person name="Oliver B.G."/>
            <person name="Tan N.S."/>
            <person name="Fang M."/>
            <person name="Chalmers J.D."/>
            <person name="Chotirmall S.H."/>
        </authorList>
    </citation>
    <scope>NUCLEOTIDE SEQUENCE</scope>
    <source>
        <strain evidence="1">TT0073</strain>
    </source>
</reference>
<dbReference type="AlphaFoldDB" id="A0A9X9HWB6"/>
<organism evidence="1 2">
    <name type="scientific">Neisseria subflava</name>
    <dbReference type="NCBI Taxonomy" id="28449"/>
    <lineage>
        <taxon>Bacteria</taxon>
        <taxon>Pseudomonadati</taxon>
        <taxon>Pseudomonadota</taxon>
        <taxon>Betaproteobacteria</taxon>
        <taxon>Neisseriales</taxon>
        <taxon>Neisseriaceae</taxon>
        <taxon>Neisseria</taxon>
    </lineage>
</organism>
<protein>
    <submittedName>
        <fullName evidence="1">Pentapeptide repeat-containing protein</fullName>
    </submittedName>
</protein>
<proteinExistence type="predicted"/>
<accession>A0A9X9HWB6</accession>
<dbReference type="SUPFAM" id="SSF141571">
    <property type="entry name" value="Pentapeptide repeat-like"/>
    <property type="match status" value="1"/>
</dbReference>
<dbReference type="Proteomes" id="UP001057305">
    <property type="component" value="Chromosome"/>
</dbReference>
<dbReference type="Gene3D" id="2.160.20.80">
    <property type="entry name" value="E3 ubiquitin-protein ligase SopA"/>
    <property type="match status" value="2"/>
</dbReference>
<dbReference type="EMBL" id="CP073116">
    <property type="protein sequence ID" value="UTG71034.1"/>
    <property type="molecule type" value="Genomic_DNA"/>
</dbReference>
<dbReference type="PANTHER" id="PTHR14136">
    <property type="entry name" value="BTB_POZ DOMAIN-CONTAINING PROTEIN KCTD9"/>
    <property type="match status" value="1"/>
</dbReference>
<dbReference type="PANTHER" id="PTHR14136:SF25">
    <property type="entry name" value="BTB_POZ DOMAIN-CONTAINING PROTEIN"/>
    <property type="match status" value="1"/>
</dbReference>